<dbReference type="GO" id="GO:0009236">
    <property type="term" value="P:cobalamin biosynthetic process"/>
    <property type="evidence" value="ECO:0007669"/>
    <property type="project" value="UniProtKB-UniRule"/>
</dbReference>
<comment type="catalytic activity">
    <reaction evidence="18 19">
        <text>alpha-ribazole 5'-phosphate + adenosylcob(III)inamide-GDP = adenosylcob(III)alamin 5'-phosphate + GMP + H(+)</text>
        <dbReference type="Rhea" id="RHEA:23560"/>
        <dbReference type="ChEBI" id="CHEBI:15378"/>
        <dbReference type="ChEBI" id="CHEBI:57918"/>
        <dbReference type="ChEBI" id="CHEBI:58115"/>
        <dbReference type="ChEBI" id="CHEBI:60487"/>
        <dbReference type="ChEBI" id="CHEBI:60493"/>
        <dbReference type="EC" id="2.7.8.26"/>
    </reaction>
</comment>
<evidence type="ECO:0000256" key="10">
    <source>
        <dbReference type="ARBA" id="ARBA00022692"/>
    </source>
</evidence>
<dbReference type="InterPro" id="IPR003805">
    <property type="entry name" value="CobS"/>
</dbReference>
<dbReference type="NCBIfam" id="TIGR00317">
    <property type="entry name" value="cobS"/>
    <property type="match status" value="1"/>
</dbReference>
<organism evidence="20 21">
    <name type="scientific">Fulvimarina endophytica</name>
    <dbReference type="NCBI Taxonomy" id="2293836"/>
    <lineage>
        <taxon>Bacteria</taxon>
        <taxon>Pseudomonadati</taxon>
        <taxon>Pseudomonadota</taxon>
        <taxon>Alphaproteobacteria</taxon>
        <taxon>Hyphomicrobiales</taxon>
        <taxon>Aurantimonadaceae</taxon>
        <taxon>Fulvimarina</taxon>
    </lineage>
</organism>
<dbReference type="PANTHER" id="PTHR34148">
    <property type="entry name" value="ADENOSYLCOBINAMIDE-GDP RIBAZOLETRANSFERASE"/>
    <property type="match status" value="1"/>
</dbReference>
<name>A0A371X0X0_9HYPH</name>
<dbReference type="RefSeq" id="WP_116683697.1">
    <property type="nucleotide sequence ID" value="NZ_QURL01000005.1"/>
</dbReference>
<dbReference type="UniPathway" id="UPA00148">
    <property type="reaction ID" value="UER00238"/>
</dbReference>
<dbReference type="GO" id="GO:0005886">
    <property type="term" value="C:plasma membrane"/>
    <property type="evidence" value="ECO:0007669"/>
    <property type="project" value="UniProtKB-SubCell"/>
</dbReference>
<evidence type="ECO:0000256" key="6">
    <source>
        <dbReference type="ARBA" id="ARBA00015850"/>
    </source>
</evidence>
<gene>
    <name evidence="19 20" type="primary">cobS</name>
    <name evidence="20" type="ORF">DYI37_13055</name>
</gene>
<evidence type="ECO:0000256" key="8">
    <source>
        <dbReference type="ARBA" id="ARBA00022573"/>
    </source>
</evidence>
<keyword evidence="12 19" id="KW-1133">Transmembrane helix</keyword>
<evidence type="ECO:0000256" key="4">
    <source>
        <dbReference type="ARBA" id="ARBA00010561"/>
    </source>
</evidence>
<evidence type="ECO:0000256" key="9">
    <source>
        <dbReference type="ARBA" id="ARBA00022679"/>
    </source>
</evidence>
<dbReference type="PANTHER" id="PTHR34148:SF1">
    <property type="entry name" value="ADENOSYLCOBINAMIDE-GDP RIBAZOLETRANSFERASE"/>
    <property type="match status" value="1"/>
</dbReference>
<protein>
    <recommendedName>
        <fullName evidence="6 19">Adenosylcobinamide-GDP ribazoletransferase</fullName>
        <ecNumber evidence="5 19">2.7.8.26</ecNumber>
    </recommendedName>
    <alternativeName>
        <fullName evidence="16 19">Cobalamin synthase</fullName>
    </alternativeName>
    <alternativeName>
        <fullName evidence="15 19">Cobalamin-5'-phosphate synthase</fullName>
    </alternativeName>
</protein>
<evidence type="ECO:0000256" key="16">
    <source>
        <dbReference type="ARBA" id="ARBA00032853"/>
    </source>
</evidence>
<evidence type="ECO:0000256" key="14">
    <source>
        <dbReference type="ARBA" id="ARBA00025228"/>
    </source>
</evidence>
<evidence type="ECO:0000256" key="7">
    <source>
        <dbReference type="ARBA" id="ARBA00022475"/>
    </source>
</evidence>
<dbReference type="GO" id="GO:0008818">
    <property type="term" value="F:cobalamin 5'-phosphate synthase activity"/>
    <property type="evidence" value="ECO:0007669"/>
    <property type="project" value="UniProtKB-UniRule"/>
</dbReference>
<keyword evidence="10 19" id="KW-0812">Transmembrane</keyword>
<dbReference type="AlphaFoldDB" id="A0A371X0X0"/>
<dbReference type="HAMAP" id="MF_00719">
    <property type="entry name" value="CobS"/>
    <property type="match status" value="1"/>
</dbReference>
<comment type="cofactor">
    <cofactor evidence="1 19">
        <name>Mg(2+)</name>
        <dbReference type="ChEBI" id="CHEBI:18420"/>
    </cofactor>
</comment>
<keyword evidence="8 19" id="KW-0169">Cobalamin biosynthesis</keyword>
<feature type="transmembrane region" description="Helical" evidence="19">
    <location>
        <begin position="189"/>
        <end position="222"/>
    </location>
</feature>
<comment type="caution">
    <text evidence="20">The sequence shown here is derived from an EMBL/GenBank/DDBJ whole genome shotgun (WGS) entry which is preliminary data.</text>
</comment>
<sequence length="257" mass="26118">MTAPFSPLLRSISFLTRLPVPASAFGDGSHPLGDDAWTFPLAGLVAILPSVIVLLALSSSGLSVEAVALAAIAVSIVVTGALHEDGLADVADGLFGHLPRERALEVMKDSRVGTYGALALVLSCLGRTLFLAQLVAVSPLAASLALLGLAALGRGLMAGLWASLPPAAPGGIADRAGRPSRRTGRLASGLGMLIFAVLAWPASGFLAMLTALVVAAATFVAFRRCLERRLGGQTGDTLGALQQIVEAGGLLTLCCFA</sequence>
<comment type="subcellular location">
    <subcellularLocation>
        <location evidence="2 19">Cell membrane</location>
        <topology evidence="2 19">Multi-pass membrane protein</topology>
    </subcellularLocation>
</comment>
<feature type="transmembrane region" description="Helical" evidence="19">
    <location>
        <begin position="36"/>
        <end position="57"/>
    </location>
</feature>
<proteinExistence type="inferred from homology"/>
<evidence type="ECO:0000256" key="17">
    <source>
        <dbReference type="ARBA" id="ARBA00048623"/>
    </source>
</evidence>
<evidence type="ECO:0000313" key="20">
    <source>
        <dbReference type="EMBL" id="RFC62882.1"/>
    </source>
</evidence>
<comment type="pathway">
    <text evidence="3 19">Cofactor biosynthesis; adenosylcobalamin biosynthesis; adenosylcobalamin from cob(II)yrinate a,c-diamide: step 7/7.</text>
</comment>
<keyword evidence="13 19" id="KW-0472">Membrane</keyword>
<dbReference type="Pfam" id="PF02654">
    <property type="entry name" value="CobS"/>
    <property type="match status" value="1"/>
</dbReference>
<feature type="transmembrane region" description="Helical" evidence="19">
    <location>
        <begin position="64"/>
        <end position="82"/>
    </location>
</feature>
<dbReference type="Proteomes" id="UP000264310">
    <property type="component" value="Unassembled WGS sequence"/>
</dbReference>
<keyword evidence="21" id="KW-1185">Reference proteome</keyword>
<evidence type="ECO:0000256" key="1">
    <source>
        <dbReference type="ARBA" id="ARBA00001946"/>
    </source>
</evidence>
<evidence type="ECO:0000256" key="15">
    <source>
        <dbReference type="ARBA" id="ARBA00032605"/>
    </source>
</evidence>
<keyword evidence="7 19" id="KW-1003">Cell membrane</keyword>
<evidence type="ECO:0000256" key="11">
    <source>
        <dbReference type="ARBA" id="ARBA00022842"/>
    </source>
</evidence>
<evidence type="ECO:0000256" key="3">
    <source>
        <dbReference type="ARBA" id="ARBA00004663"/>
    </source>
</evidence>
<evidence type="ECO:0000313" key="21">
    <source>
        <dbReference type="Proteomes" id="UP000264310"/>
    </source>
</evidence>
<dbReference type="EMBL" id="QURL01000005">
    <property type="protein sequence ID" value="RFC62882.1"/>
    <property type="molecule type" value="Genomic_DNA"/>
</dbReference>
<feature type="transmembrane region" description="Helical" evidence="19">
    <location>
        <begin position="112"/>
        <end position="132"/>
    </location>
</feature>
<dbReference type="GO" id="GO:0051073">
    <property type="term" value="F:adenosylcobinamide-GDP ribazoletransferase activity"/>
    <property type="evidence" value="ECO:0007669"/>
    <property type="project" value="UniProtKB-UniRule"/>
</dbReference>
<evidence type="ECO:0000256" key="5">
    <source>
        <dbReference type="ARBA" id="ARBA00013200"/>
    </source>
</evidence>
<dbReference type="OrthoDB" id="9794626at2"/>
<accession>A0A371X0X0</accession>
<comment type="function">
    <text evidence="14 19">Joins adenosylcobinamide-GDP and alpha-ribazole to generate adenosylcobalamin (Ado-cobalamin). Also synthesizes adenosylcobalamin 5'-phosphate from adenosylcobinamide-GDP and alpha-ribazole 5'-phosphate.</text>
</comment>
<evidence type="ECO:0000256" key="2">
    <source>
        <dbReference type="ARBA" id="ARBA00004651"/>
    </source>
</evidence>
<comment type="similarity">
    <text evidence="4 19">Belongs to the CobS family.</text>
</comment>
<evidence type="ECO:0000256" key="12">
    <source>
        <dbReference type="ARBA" id="ARBA00022989"/>
    </source>
</evidence>
<dbReference type="EC" id="2.7.8.26" evidence="5 19"/>
<evidence type="ECO:0000256" key="19">
    <source>
        <dbReference type="HAMAP-Rule" id="MF_00719"/>
    </source>
</evidence>
<evidence type="ECO:0000256" key="18">
    <source>
        <dbReference type="ARBA" id="ARBA00049504"/>
    </source>
</evidence>
<reference evidence="20 21" key="1">
    <citation type="submission" date="2018-08" db="EMBL/GenBank/DDBJ databases">
        <title>Fulvimarina sp. 85, whole genome shotgun sequence.</title>
        <authorList>
            <person name="Tuo L."/>
        </authorList>
    </citation>
    <scope>NUCLEOTIDE SEQUENCE [LARGE SCALE GENOMIC DNA]</scope>
    <source>
        <strain evidence="20 21">85</strain>
    </source>
</reference>
<feature type="transmembrane region" description="Helical" evidence="19">
    <location>
        <begin position="144"/>
        <end position="164"/>
    </location>
</feature>
<keyword evidence="9 19" id="KW-0808">Transferase</keyword>
<comment type="catalytic activity">
    <reaction evidence="17 19">
        <text>alpha-ribazole + adenosylcob(III)inamide-GDP = adenosylcob(III)alamin + GMP + H(+)</text>
        <dbReference type="Rhea" id="RHEA:16049"/>
        <dbReference type="ChEBI" id="CHEBI:10329"/>
        <dbReference type="ChEBI" id="CHEBI:15378"/>
        <dbReference type="ChEBI" id="CHEBI:18408"/>
        <dbReference type="ChEBI" id="CHEBI:58115"/>
        <dbReference type="ChEBI" id="CHEBI:60487"/>
        <dbReference type="EC" id="2.7.8.26"/>
    </reaction>
</comment>
<keyword evidence="11 19" id="KW-0460">Magnesium</keyword>
<evidence type="ECO:0000256" key="13">
    <source>
        <dbReference type="ARBA" id="ARBA00023136"/>
    </source>
</evidence>